<reference evidence="2 3" key="1">
    <citation type="journal article" date="2019" name="Nat. Microbiol.">
        <title>Mediterranean grassland soil C-N compound turnover is dependent on rainfall and depth, and is mediated by genomically divergent microorganisms.</title>
        <authorList>
            <person name="Diamond S."/>
            <person name="Andeer P.F."/>
            <person name="Li Z."/>
            <person name="Crits-Christoph A."/>
            <person name="Burstein D."/>
            <person name="Anantharaman K."/>
            <person name="Lane K.R."/>
            <person name="Thomas B.C."/>
            <person name="Pan C."/>
            <person name="Northen T.R."/>
            <person name="Banfield J.F."/>
        </authorList>
    </citation>
    <scope>NUCLEOTIDE SEQUENCE [LARGE SCALE GENOMIC DNA]</scope>
    <source>
        <strain evidence="2">WS_10</strain>
    </source>
</reference>
<dbReference type="GO" id="GO:0016787">
    <property type="term" value="F:hydrolase activity"/>
    <property type="evidence" value="ECO:0007669"/>
    <property type="project" value="UniProtKB-KW"/>
</dbReference>
<comment type="caution">
    <text evidence="2">The sequence shown here is derived from an EMBL/GenBank/DDBJ whole genome shotgun (WGS) entry which is preliminary data.</text>
</comment>
<keyword evidence="1 2" id="KW-0378">Hydrolase</keyword>
<dbReference type="InterPro" id="IPR050261">
    <property type="entry name" value="FrsA_esterase"/>
</dbReference>
<dbReference type="InterPro" id="IPR010520">
    <property type="entry name" value="FrsA-like"/>
</dbReference>
<organism evidence="2 3">
    <name type="scientific">Eiseniibacteriota bacterium</name>
    <dbReference type="NCBI Taxonomy" id="2212470"/>
    <lineage>
        <taxon>Bacteria</taxon>
        <taxon>Candidatus Eiseniibacteriota</taxon>
    </lineage>
</organism>
<sequence length="500" mass="55318">MARAMQKTLPRHVLAENVAGGSTMASFPTGKTGAPTDRVKGGRLELLVPHILRGQLLRPGFVRLSLRLGVAQQMPQWAKLQFTNSGVSPDDLERVLGRITSLGSWVDEWEALGRMHEQGGQDALALGRTHDASRRFLAASAAYNFAQYVIFLDIDRKRALHAACVRAYAQAAPLVDPPARPFEVAFRRQLMRGYLRLPKGLRPAPVVVLFNGTNAVKEELHWWAEALLERGLAVVVFDGPGLGRTWNRLSMVAEPRPVGAAILDHLETWPELDTGAVGFIGLSLGGYLAIRMASHDPRIKAVAAVSPPYSADIYWNVTLSSMRRELAALYNTDEREMGVAIERITLAGMLPQLRQPLLLAAGGQDLVTPGSEAWRIFEDAQCEREIIYYPRGAHDCFNVVRDLRPRVLSWMARKLERHQRVPHPIEALPPSGWMAAEAVDIDFAEALEGEVTRPAWIAPANPVDPVRWSWPWGARPSTRLEMVHRVAASSLGPAEEIDSL</sequence>
<dbReference type="PANTHER" id="PTHR22946">
    <property type="entry name" value="DIENELACTONE HYDROLASE DOMAIN-CONTAINING PROTEIN-RELATED"/>
    <property type="match status" value="1"/>
</dbReference>
<evidence type="ECO:0000256" key="1">
    <source>
        <dbReference type="ARBA" id="ARBA00022801"/>
    </source>
</evidence>
<dbReference type="InterPro" id="IPR029058">
    <property type="entry name" value="AB_hydrolase_fold"/>
</dbReference>
<dbReference type="Pfam" id="PF06500">
    <property type="entry name" value="FrsA-like"/>
    <property type="match status" value="1"/>
</dbReference>
<proteinExistence type="predicted"/>
<evidence type="ECO:0000313" key="3">
    <source>
        <dbReference type="Proteomes" id="UP000319836"/>
    </source>
</evidence>
<protein>
    <submittedName>
        <fullName evidence="2">Alpha/beta hydrolase</fullName>
    </submittedName>
</protein>
<evidence type="ECO:0000313" key="2">
    <source>
        <dbReference type="EMBL" id="TMQ71744.1"/>
    </source>
</evidence>
<dbReference type="AlphaFoldDB" id="A0A538U760"/>
<accession>A0A538U760</accession>
<dbReference type="Proteomes" id="UP000319836">
    <property type="component" value="Unassembled WGS sequence"/>
</dbReference>
<name>A0A538U760_UNCEI</name>
<dbReference type="EMBL" id="VBPA01000105">
    <property type="protein sequence ID" value="TMQ71744.1"/>
    <property type="molecule type" value="Genomic_DNA"/>
</dbReference>
<dbReference type="SUPFAM" id="SSF53474">
    <property type="entry name" value="alpha/beta-Hydrolases"/>
    <property type="match status" value="1"/>
</dbReference>
<dbReference type="PANTHER" id="PTHR22946:SF12">
    <property type="entry name" value="CONIDIAL PIGMENT BIOSYNTHESIS PROTEIN AYG1 (AFU_ORTHOLOGUE AFUA_2G17550)"/>
    <property type="match status" value="1"/>
</dbReference>
<dbReference type="Gene3D" id="3.40.50.1820">
    <property type="entry name" value="alpha/beta hydrolase"/>
    <property type="match status" value="1"/>
</dbReference>
<gene>
    <name evidence="2" type="ORF">E6K80_04735</name>
</gene>
<dbReference type="Gene3D" id="1.20.1440.110">
    <property type="entry name" value="acylaminoacyl peptidase"/>
    <property type="match status" value="1"/>
</dbReference>